<evidence type="ECO:0000313" key="8">
    <source>
        <dbReference type="EMBL" id="CCU71026.1"/>
    </source>
</evidence>
<evidence type="ECO:0000256" key="2">
    <source>
        <dbReference type="ARBA" id="ARBA00007362"/>
    </source>
</evidence>
<feature type="transmembrane region" description="Helical" evidence="6">
    <location>
        <begin position="122"/>
        <end position="141"/>
    </location>
</feature>
<feature type="transmembrane region" description="Helical" evidence="6">
    <location>
        <begin position="30"/>
        <end position="51"/>
    </location>
</feature>
<evidence type="ECO:0000256" key="5">
    <source>
        <dbReference type="ARBA" id="ARBA00023136"/>
    </source>
</evidence>
<organism evidence="8 9">
    <name type="scientific">Thalassolituus oleivorans MIL-1</name>
    <dbReference type="NCBI Taxonomy" id="1298593"/>
    <lineage>
        <taxon>Bacteria</taxon>
        <taxon>Pseudomonadati</taxon>
        <taxon>Pseudomonadota</taxon>
        <taxon>Gammaproteobacteria</taxon>
        <taxon>Oceanospirillales</taxon>
        <taxon>Oceanospirillaceae</taxon>
        <taxon>Thalassolituus</taxon>
    </lineage>
</organism>
<sequence>MLIIVAYLFVIFIWSTTPVAIQFSLGGLDFFTAVSLRMWLSALLSLPLLLILGQRLVLTRPALMSYVAGSLGVYGAMMSVYWGAAYIPSGLISVLYGLSPMLSGALAYWWLGERELTPARMIALLIALCGLALVVSARMMLDAESWRGILGTVVSVLCFAASAVWVKAANAGLHPMVQTSGTLWVSSLAYALSLPWFGVHIPDAWPFSSMLGLGYLVVFGSLLGFMLYFLVLKHLPTSRVTLITLIAPVLAVLWGYLLRDERLQWSSAGGAALLLSGLALYQWHQSMDRCLRWLWPFKAKTEVANAMDIRAAQQEKH</sequence>
<comment type="subcellular location">
    <subcellularLocation>
        <location evidence="1">Membrane</location>
        <topology evidence="1">Multi-pass membrane protein</topology>
    </subcellularLocation>
</comment>
<dbReference type="Gene3D" id="1.10.3730.20">
    <property type="match status" value="1"/>
</dbReference>
<proteinExistence type="inferred from homology"/>
<feature type="transmembrane region" description="Helical" evidence="6">
    <location>
        <begin position="90"/>
        <end position="110"/>
    </location>
</feature>
<feature type="transmembrane region" description="Helical" evidence="6">
    <location>
        <begin position="63"/>
        <end position="84"/>
    </location>
</feature>
<dbReference type="InterPro" id="IPR050638">
    <property type="entry name" value="AA-Vitamin_Transporters"/>
</dbReference>
<evidence type="ECO:0000313" key="9">
    <source>
        <dbReference type="Proteomes" id="UP000011866"/>
    </source>
</evidence>
<dbReference type="InterPro" id="IPR000620">
    <property type="entry name" value="EamA_dom"/>
</dbReference>
<dbReference type="Proteomes" id="UP000011866">
    <property type="component" value="Chromosome"/>
</dbReference>
<evidence type="ECO:0000256" key="6">
    <source>
        <dbReference type="SAM" id="Phobius"/>
    </source>
</evidence>
<keyword evidence="3 6" id="KW-0812">Transmembrane</keyword>
<dbReference type="AlphaFoldDB" id="M5DNL6"/>
<feature type="domain" description="EamA" evidence="7">
    <location>
        <begin position="3"/>
        <end position="135"/>
    </location>
</feature>
<accession>M5DNL6</accession>
<dbReference type="PANTHER" id="PTHR32322">
    <property type="entry name" value="INNER MEMBRANE TRANSPORTER"/>
    <property type="match status" value="1"/>
</dbReference>
<dbReference type="PANTHER" id="PTHR32322:SF2">
    <property type="entry name" value="EAMA DOMAIN-CONTAINING PROTEIN"/>
    <property type="match status" value="1"/>
</dbReference>
<evidence type="ECO:0000256" key="1">
    <source>
        <dbReference type="ARBA" id="ARBA00004141"/>
    </source>
</evidence>
<feature type="transmembrane region" description="Helical" evidence="6">
    <location>
        <begin position="181"/>
        <end position="201"/>
    </location>
</feature>
<keyword evidence="4 6" id="KW-1133">Transmembrane helix</keyword>
<gene>
    <name evidence="8" type="ORF">TOL_0588</name>
</gene>
<name>M5DNL6_9GAMM</name>
<dbReference type="Pfam" id="PF00892">
    <property type="entry name" value="EamA"/>
    <property type="match status" value="2"/>
</dbReference>
<dbReference type="HOGENOM" id="CLU_033863_5_1_6"/>
<comment type="similarity">
    <text evidence="2">Belongs to the EamA transporter family.</text>
</comment>
<feature type="transmembrane region" description="Helical" evidence="6">
    <location>
        <begin position="147"/>
        <end position="169"/>
    </location>
</feature>
<dbReference type="PATRIC" id="fig|1298593.3.peg.561"/>
<feature type="transmembrane region" description="Helical" evidence="6">
    <location>
        <begin position="239"/>
        <end position="257"/>
    </location>
</feature>
<keyword evidence="9" id="KW-1185">Reference proteome</keyword>
<dbReference type="InterPro" id="IPR037185">
    <property type="entry name" value="EmrE-like"/>
</dbReference>
<evidence type="ECO:0000259" key="7">
    <source>
        <dbReference type="Pfam" id="PF00892"/>
    </source>
</evidence>
<evidence type="ECO:0000256" key="3">
    <source>
        <dbReference type="ARBA" id="ARBA00022692"/>
    </source>
</evidence>
<evidence type="ECO:0000256" key="4">
    <source>
        <dbReference type="ARBA" id="ARBA00022989"/>
    </source>
</evidence>
<reference evidence="8 9" key="1">
    <citation type="journal article" date="2013" name="Genome Announc.">
        <title>Genome Sequence of Thalassolituus oleivorans MIL-1 (DSM 14913T).</title>
        <authorList>
            <person name="Golyshin P.N."/>
            <person name="Werner J."/>
            <person name="Chernikova T.N."/>
            <person name="Tran H."/>
            <person name="Ferrer M."/>
            <person name="Yakimov M.M."/>
            <person name="Teeling H."/>
            <person name="Golyshina O.V."/>
        </authorList>
    </citation>
    <scope>NUCLEOTIDE SEQUENCE [LARGE SCALE GENOMIC DNA]</scope>
    <source>
        <strain evidence="8 9">MIL-1</strain>
    </source>
</reference>
<dbReference type="EMBL" id="HF680312">
    <property type="protein sequence ID" value="CCU71026.1"/>
    <property type="molecule type" value="Genomic_DNA"/>
</dbReference>
<feature type="transmembrane region" description="Helical" evidence="6">
    <location>
        <begin position="213"/>
        <end position="232"/>
    </location>
</feature>
<feature type="transmembrane region" description="Helical" evidence="6">
    <location>
        <begin position="263"/>
        <end position="283"/>
    </location>
</feature>
<protein>
    <recommendedName>
        <fullName evidence="7">EamA domain-containing protein</fullName>
    </recommendedName>
</protein>
<keyword evidence="5 6" id="KW-0472">Membrane</keyword>
<dbReference type="GO" id="GO:0016020">
    <property type="term" value="C:membrane"/>
    <property type="evidence" value="ECO:0007669"/>
    <property type="project" value="UniProtKB-SubCell"/>
</dbReference>
<dbReference type="STRING" id="187493.CN03_15110"/>
<feature type="domain" description="EamA" evidence="7">
    <location>
        <begin position="147"/>
        <end position="280"/>
    </location>
</feature>
<dbReference type="KEGG" id="tol:TOL_0588"/>
<dbReference type="SUPFAM" id="SSF103481">
    <property type="entry name" value="Multidrug resistance efflux transporter EmrE"/>
    <property type="match status" value="2"/>
</dbReference>
<dbReference type="eggNOG" id="COG0697">
    <property type="taxonomic scope" value="Bacteria"/>
</dbReference>